<reference evidence="2" key="5">
    <citation type="submission" date="2025-09" db="UniProtKB">
        <authorList>
            <consortium name="Ensembl"/>
        </authorList>
    </citation>
    <scope>IDENTIFICATION</scope>
</reference>
<name>A0A4W3GBW2_CALMI</name>
<dbReference type="PANTHER" id="PTHR21222:SF1">
    <property type="entry name" value="MIT DOMAIN-CONTAINING PROTEIN 1"/>
    <property type="match status" value="1"/>
</dbReference>
<reference evidence="3" key="2">
    <citation type="journal article" date="2007" name="PLoS Biol.">
        <title>Survey sequencing and comparative analysis of the elephant shark (Callorhinchus milii) genome.</title>
        <authorList>
            <person name="Venkatesh B."/>
            <person name="Kirkness E.F."/>
            <person name="Loh Y.H."/>
            <person name="Halpern A.L."/>
            <person name="Lee A.P."/>
            <person name="Johnson J."/>
            <person name="Dandona N."/>
            <person name="Viswanathan L.D."/>
            <person name="Tay A."/>
            <person name="Venter J.C."/>
            <person name="Strausberg R.L."/>
            <person name="Brenner S."/>
        </authorList>
    </citation>
    <scope>NUCLEOTIDE SEQUENCE [LARGE SCALE GENOMIC DNA]</scope>
</reference>
<dbReference type="CDD" id="cd02685">
    <property type="entry name" value="MIT_C"/>
    <property type="match status" value="1"/>
</dbReference>
<dbReference type="OrthoDB" id="19553at2759"/>
<dbReference type="Ensembl" id="ENSCMIT00000000756.1">
    <property type="protein sequence ID" value="ENSCMIP00000000708.1"/>
    <property type="gene ID" value="ENSCMIG00000000496.1"/>
</dbReference>
<dbReference type="InterPro" id="IPR007330">
    <property type="entry name" value="MIT_dom"/>
</dbReference>
<accession>A0A4W3GBW2</accession>
<feature type="domain" description="MIT" evidence="1">
    <location>
        <begin position="6"/>
        <end position="84"/>
    </location>
</feature>
<dbReference type="Pfam" id="PF04212">
    <property type="entry name" value="MIT"/>
    <property type="match status" value="1"/>
</dbReference>
<dbReference type="KEGG" id="cmk:103172700"/>
<dbReference type="RefSeq" id="XP_042189883.1">
    <property type="nucleotide sequence ID" value="XM_042333949.1"/>
</dbReference>
<dbReference type="Proteomes" id="UP000314986">
    <property type="component" value="Unassembled WGS sequence"/>
</dbReference>
<dbReference type="Gene3D" id="3.30.870.30">
    <property type="entry name" value="MITD, C-terminal phospholipase D-like domain"/>
    <property type="match status" value="1"/>
</dbReference>
<dbReference type="InParanoid" id="A0A4W3GBW2"/>
<dbReference type="SUPFAM" id="SSF116846">
    <property type="entry name" value="MIT domain"/>
    <property type="match status" value="1"/>
</dbReference>
<reference evidence="3" key="3">
    <citation type="journal article" date="2014" name="Nature">
        <title>Elephant shark genome provides unique insights into gnathostome evolution.</title>
        <authorList>
            <consortium name="International Elephant Shark Genome Sequencing Consortium"/>
            <person name="Venkatesh B."/>
            <person name="Lee A.P."/>
            <person name="Ravi V."/>
            <person name="Maurya A.K."/>
            <person name="Lian M.M."/>
            <person name="Swann J.B."/>
            <person name="Ohta Y."/>
            <person name="Flajnik M.F."/>
            <person name="Sutoh Y."/>
            <person name="Kasahara M."/>
            <person name="Hoon S."/>
            <person name="Gangu V."/>
            <person name="Roy S.W."/>
            <person name="Irimia M."/>
            <person name="Korzh V."/>
            <person name="Kondrychyn I."/>
            <person name="Lim Z.W."/>
            <person name="Tay B.H."/>
            <person name="Tohari S."/>
            <person name="Kong K.W."/>
            <person name="Ho S."/>
            <person name="Lorente-Galdos B."/>
            <person name="Quilez J."/>
            <person name="Marques-Bonet T."/>
            <person name="Raney B.J."/>
            <person name="Ingham P.W."/>
            <person name="Tay A."/>
            <person name="Hillier L.W."/>
            <person name="Minx P."/>
            <person name="Boehm T."/>
            <person name="Wilson R.K."/>
            <person name="Brenner S."/>
            <person name="Warren W.C."/>
        </authorList>
    </citation>
    <scope>NUCLEOTIDE SEQUENCE [LARGE SCALE GENOMIC DNA]</scope>
</reference>
<evidence type="ECO:0000313" key="2">
    <source>
        <dbReference type="Ensembl" id="ENSCMIP00000000708.1"/>
    </source>
</evidence>
<protein>
    <submittedName>
        <fullName evidence="2">MIT, microtubule interacting and transport, domain containing 1</fullName>
    </submittedName>
</protein>
<proteinExistence type="predicted"/>
<dbReference type="GeneID" id="103172700"/>
<keyword evidence="3" id="KW-1185">Reference proteome</keyword>
<dbReference type="InterPro" id="IPR052817">
    <property type="entry name" value="MIT_domain_contain_protein1"/>
</dbReference>
<organism evidence="2 3">
    <name type="scientific">Callorhinchus milii</name>
    <name type="common">Ghost shark</name>
    <dbReference type="NCBI Taxonomy" id="7868"/>
    <lineage>
        <taxon>Eukaryota</taxon>
        <taxon>Metazoa</taxon>
        <taxon>Chordata</taxon>
        <taxon>Craniata</taxon>
        <taxon>Vertebrata</taxon>
        <taxon>Chondrichthyes</taxon>
        <taxon>Holocephali</taxon>
        <taxon>Chimaeriformes</taxon>
        <taxon>Callorhinchidae</taxon>
        <taxon>Callorhinchus</taxon>
    </lineage>
</organism>
<dbReference type="InterPro" id="IPR032341">
    <property type="entry name" value="MITD1_C"/>
</dbReference>
<evidence type="ECO:0000259" key="1">
    <source>
        <dbReference type="SMART" id="SM00745"/>
    </source>
</evidence>
<dbReference type="OMA" id="FYKASNP"/>
<gene>
    <name evidence="2" type="primary">mitd1</name>
</gene>
<dbReference type="InterPro" id="IPR036181">
    <property type="entry name" value="MIT_dom_sf"/>
</dbReference>
<dbReference type="PANTHER" id="PTHR21222">
    <property type="entry name" value="MIT DOMAIN-CONTAINING PROTEIN 1"/>
    <property type="match status" value="1"/>
</dbReference>
<dbReference type="GeneTree" id="ENSGT00390000010868"/>
<dbReference type="CTD" id="129531"/>
<dbReference type="SMART" id="SM00745">
    <property type="entry name" value="MIT"/>
    <property type="match status" value="1"/>
</dbReference>
<dbReference type="Pfam" id="PF16565">
    <property type="entry name" value="MIT_C"/>
    <property type="match status" value="1"/>
</dbReference>
<dbReference type="AlphaFoldDB" id="A0A4W3GBW2"/>
<dbReference type="Gene3D" id="1.20.58.80">
    <property type="entry name" value="Phosphotransferase system, lactose/cellobiose-type IIA subunit"/>
    <property type="match status" value="1"/>
</dbReference>
<dbReference type="CDD" id="cd02683">
    <property type="entry name" value="MIT_1"/>
    <property type="match status" value="1"/>
</dbReference>
<sequence>MSQQLLAGMESSAVTVLKRAVELDSSSRFQESLVCYQEGIHLLMEVLKATKDDTKKGHYRQKVRNYMDRAEQIKMHLTKMKEEGKYHEQIKISADATGYSYEKLFKPYLDPLVTEVWVEDPYIRHVHQVYNFLRFCEMLLKGPCKVKNIHLLTSLDDDSRNSQQTSGLEEIKQSLQSYGVTMEVMFSSTIHDREIRFNNGWVIKIGRGLDYFKKTQSKFSIGYCDFDLRHCHETTVDIFHTKHTKNS</sequence>
<evidence type="ECO:0000313" key="3">
    <source>
        <dbReference type="Proteomes" id="UP000314986"/>
    </source>
</evidence>
<dbReference type="STRING" id="7868.ENSCMIP00000000708"/>
<reference evidence="2" key="4">
    <citation type="submission" date="2025-08" db="UniProtKB">
        <authorList>
            <consortium name="Ensembl"/>
        </authorList>
    </citation>
    <scope>IDENTIFICATION</scope>
</reference>
<dbReference type="InterPro" id="IPR045331">
    <property type="entry name" value="MITD1_N"/>
</dbReference>
<reference evidence="3" key="1">
    <citation type="journal article" date="2006" name="Science">
        <title>Ancient noncoding elements conserved in the human genome.</title>
        <authorList>
            <person name="Venkatesh B."/>
            <person name="Kirkness E.F."/>
            <person name="Loh Y.H."/>
            <person name="Halpern A.L."/>
            <person name="Lee A.P."/>
            <person name="Johnson J."/>
            <person name="Dandona N."/>
            <person name="Viswanathan L.D."/>
            <person name="Tay A."/>
            <person name="Venter J.C."/>
            <person name="Strausberg R.L."/>
            <person name="Brenner S."/>
        </authorList>
    </citation>
    <scope>NUCLEOTIDE SEQUENCE [LARGE SCALE GENOMIC DNA]</scope>
</reference>
<dbReference type="InterPro" id="IPR038113">
    <property type="entry name" value="MITD1_C_sf"/>
</dbReference>